<dbReference type="EMBL" id="RWJN01000135">
    <property type="protein sequence ID" value="TCD66431.1"/>
    <property type="molecule type" value="Genomic_DNA"/>
</dbReference>
<comment type="caution">
    <text evidence="1">The sequence shown here is derived from an EMBL/GenBank/DDBJ whole genome shotgun (WGS) entry which is preliminary data.</text>
</comment>
<evidence type="ECO:0000313" key="1">
    <source>
        <dbReference type="EMBL" id="TCD66431.1"/>
    </source>
</evidence>
<accession>A0A4R0RE83</accession>
<reference evidence="1 2" key="1">
    <citation type="submission" date="2018-11" db="EMBL/GenBank/DDBJ databases">
        <title>Genome assembly of Steccherinum ochraceum LE-BIN_3174, the white-rot fungus of the Steccherinaceae family (The Residual Polyporoid clade, Polyporales, Basidiomycota).</title>
        <authorList>
            <person name="Fedorova T.V."/>
            <person name="Glazunova O.A."/>
            <person name="Landesman E.O."/>
            <person name="Moiseenko K.V."/>
            <person name="Psurtseva N.V."/>
            <person name="Savinova O.S."/>
            <person name="Shakhova N.V."/>
            <person name="Tyazhelova T.V."/>
            <person name="Vasina D.V."/>
        </authorList>
    </citation>
    <scope>NUCLEOTIDE SEQUENCE [LARGE SCALE GENOMIC DNA]</scope>
    <source>
        <strain evidence="1 2">LE-BIN_3174</strain>
    </source>
</reference>
<keyword evidence="2" id="KW-1185">Reference proteome</keyword>
<name>A0A4R0RE83_9APHY</name>
<organism evidence="1 2">
    <name type="scientific">Steccherinum ochraceum</name>
    <dbReference type="NCBI Taxonomy" id="92696"/>
    <lineage>
        <taxon>Eukaryota</taxon>
        <taxon>Fungi</taxon>
        <taxon>Dikarya</taxon>
        <taxon>Basidiomycota</taxon>
        <taxon>Agaricomycotina</taxon>
        <taxon>Agaricomycetes</taxon>
        <taxon>Polyporales</taxon>
        <taxon>Steccherinaceae</taxon>
        <taxon>Steccherinum</taxon>
    </lineage>
</organism>
<evidence type="ECO:0000313" key="2">
    <source>
        <dbReference type="Proteomes" id="UP000292702"/>
    </source>
</evidence>
<protein>
    <submittedName>
        <fullName evidence="1">Uncharacterized protein</fullName>
    </submittedName>
</protein>
<dbReference type="OrthoDB" id="2588098at2759"/>
<proteinExistence type="predicted"/>
<gene>
    <name evidence="1" type="ORF">EIP91_001367</name>
</gene>
<dbReference type="Proteomes" id="UP000292702">
    <property type="component" value="Unassembled WGS sequence"/>
</dbReference>
<sequence length="483" mass="53893">MVVPPSSSPFGRRETLVSDHAVDIDAGELQILLQHIFVVIRTDLTGFSTCVPTLFWPTFCVVFIIQENHANGILFELLQECASCSATISRQSHDEDDRMRNKRGTLYAAFTSTLNSPSTTAMNLDKSQRIELSTGGFVISDFRKYGDLVRELAKPTGLQKAGTTVGEGKRYYKRVRYGVCHFWESGDSEARIDPENTSPLGALQKLPVEIRAAILHHTQSLADLYCFSAAHDLLFNVGYEVAKARYIDSRTTWIGDRIIYFTPEEGLTMLFLPDGLLTPEEAAKAVATIGRMPELLHPLAYFQRKCIQVIADARGFPTSNVSFEVRERLRRAQCEGEGYRWTKSDTRRMEELLAIDVDFEYSYKSICPWNIYNLSKGEYIRGDAFLIPDDASASSEYDALACNADGIGLGAVLMSRILWGPNGAYANKYVRGVSVWAGDRFAIAPSNHFPALNTKINGGQWKDASGCSLELLRRILLGAFTRD</sequence>
<dbReference type="AlphaFoldDB" id="A0A4R0RE83"/>